<organism evidence="1 2">
    <name type="scientific">Aliarcobacter cryaerophilus</name>
    <dbReference type="NCBI Taxonomy" id="28198"/>
    <lineage>
        <taxon>Bacteria</taxon>
        <taxon>Pseudomonadati</taxon>
        <taxon>Campylobacterota</taxon>
        <taxon>Epsilonproteobacteria</taxon>
        <taxon>Campylobacterales</taxon>
        <taxon>Arcobacteraceae</taxon>
        <taxon>Aliarcobacter</taxon>
    </lineage>
</organism>
<evidence type="ECO:0000313" key="2">
    <source>
        <dbReference type="Proteomes" id="UP001164100"/>
    </source>
</evidence>
<accession>A0AA46NWD7</accession>
<proteinExistence type="predicted"/>
<dbReference type="Proteomes" id="UP001164100">
    <property type="component" value="Chromosome"/>
</dbReference>
<dbReference type="RefSeq" id="WP_263514570.1">
    <property type="nucleotide sequence ID" value="NZ_CP099556.1"/>
</dbReference>
<name>A0AA46NWD7_9BACT</name>
<reference evidence="1" key="1">
    <citation type="journal article" date="2022" name="Front. Microbiol.">
        <title>Species classification and novel plasmid identifications in Arcobacter cryaerophilus and Arcobacter cryaerophilus-like organisms.</title>
        <authorList>
            <person name="Zhou G."/>
            <person name="Wang M."/>
            <person name="Wang H."/>
            <person name="Chen X."/>
            <person name="Gu Y."/>
            <person name="Shao Z."/>
            <person name="Zhang J."/>
            <person name="Zhang M."/>
        </authorList>
    </citation>
    <scope>NUCLEOTIDE SEQUENCE</scope>
    <source>
        <strain evidence="1">ICDCAC48</strain>
    </source>
</reference>
<dbReference type="EMBL" id="CP099556">
    <property type="protein sequence ID" value="UYF43438.1"/>
    <property type="molecule type" value="Genomic_DNA"/>
</dbReference>
<sequence length="189" mass="22300">MSNIIKFDIDSKIFYKDLEYIIKGYPSFNEVLLKRDTSPFNEKIVKVHELIVEPKNIKENKKTLVDLGEKDFEKANERFEIIKSLIDKKDRSANDVLKIAKKYKKGIATIYRWLNTYEQYRSISSLSSKREFCGAKGKSRLDESVDTVINDVIEEYYLNKQQYPLQMIYDEIVYKCINLNIKAPTKNME</sequence>
<evidence type="ECO:0000313" key="1">
    <source>
        <dbReference type="EMBL" id="UYF43438.1"/>
    </source>
</evidence>
<dbReference type="AlphaFoldDB" id="A0AA46NWD7"/>
<protein>
    <submittedName>
        <fullName evidence="1">Uncharacterized protein</fullName>
    </submittedName>
</protein>
<gene>
    <name evidence="1" type="ORF">NGX11_00495</name>
</gene>